<comment type="caution">
    <text evidence="1">The sequence shown here is derived from an EMBL/GenBank/DDBJ whole genome shotgun (WGS) entry which is preliminary data.</text>
</comment>
<sequence length="110" mass="12052">MLSNLRAIENMAALDDNWDEDDAIAPCSEVIQLAKGIVHSLNAAGQGIYNAVPGPNGEIMLDLRSGNKSLEIIIYPDKMKFVKFSPSEPPAQGYFTPSLLFTDLIAWLNE</sequence>
<organism evidence="1 2">
    <name type="scientific">Terrimonas ginsenosidimutans</name>
    <dbReference type="NCBI Taxonomy" id="2908004"/>
    <lineage>
        <taxon>Bacteria</taxon>
        <taxon>Pseudomonadati</taxon>
        <taxon>Bacteroidota</taxon>
        <taxon>Chitinophagia</taxon>
        <taxon>Chitinophagales</taxon>
        <taxon>Chitinophagaceae</taxon>
        <taxon>Terrimonas</taxon>
    </lineage>
</organism>
<gene>
    <name evidence="1" type="ORF">LZZ85_00830</name>
</gene>
<reference evidence="1" key="1">
    <citation type="submission" date="2022-01" db="EMBL/GenBank/DDBJ databases">
        <authorList>
            <person name="Jo J.-H."/>
            <person name="Im W.-T."/>
        </authorList>
    </citation>
    <scope>NUCLEOTIDE SEQUENCE</scope>
    <source>
        <strain evidence="1">NA20</strain>
    </source>
</reference>
<name>A0ABS9KKK6_9BACT</name>
<protein>
    <submittedName>
        <fullName evidence="1">Uncharacterized protein</fullName>
    </submittedName>
</protein>
<evidence type="ECO:0000313" key="2">
    <source>
        <dbReference type="Proteomes" id="UP001165367"/>
    </source>
</evidence>
<accession>A0ABS9KKK6</accession>
<keyword evidence="2" id="KW-1185">Reference proteome</keyword>
<evidence type="ECO:0000313" key="1">
    <source>
        <dbReference type="EMBL" id="MCG2612795.1"/>
    </source>
</evidence>
<dbReference type="EMBL" id="JAKLTR010000001">
    <property type="protein sequence ID" value="MCG2612795.1"/>
    <property type="molecule type" value="Genomic_DNA"/>
</dbReference>
<dbReference type="Proteomes" id="UP001165367">
    <property type="component" value="Unassembled WGS sequence"/>
</dbReference>
<dbReference type="RefSeq" id="WP_237868024.1">
    <property type="nucleotide sequence ID" value="NZ_JAKLTR010000001.1"/>
</dbReference>
<proteinExistence type="predicted"/>